<dbReference type="InterPro" id="IPR018114">
    <property type="entry name" value="TRYPSIN_HIS"/>
</dbReference>
<keyword evidence="4 8" id="KW-0378">Hydrolase</keyword>
<sequence>MLRIVLLAAFIVGCLGSVPKPLSLFPDPRIIGGSQVDIGQHPHQLSLQTSGHICGGSIISSNWAITAAHCVGLSPSQYTIRIGSSHKDLGTPYGIKNIIRHPSYNARTIDFDVALLEINGTVEFGTNVQPIKPANTELLPNKMVNVTGWGTLTEGGSTSARLMKVSVPIVSKSECADAYRYMNKITDRMICAGYTSGGKDACQGDSGGPLTADGFLYGLVSWGYGCAKPKYPGVYTNVANLRSWIKTHSGV</sequence>
<dbReference type="OMA" id="QTTGHIC"/>
<dbReference type="SUPFAM" id="SSF50494">
    <property type="entry name" value="Trypsin-like serine proteases"/>
    <property type="match status" value="1"/>
</dbReference>
<gene>
    <name evidence="12" type="primary">LOC100747774</name>
</gene>
<dbReference type="KEGG" id="bim:100747774"/>
<evidence type="ECO:0000313" key="12">
    <source>
        <dbReference type="RefSeq" id="XP_003491285.1"/>
    </source>
</evidence>
<reference evidence="12" key="1">
    <citation type="submission" date="2025-08" db="UniProtKB">
        <authorList>
            <consortium name="RefSeq"/>
        </authorList>
    </citation>
    <scope>IDENTIFICATION</scope>
</reference>
<dbReference type="RefSeq" id="XP_003491285.1">
    <property type="nucleotide sequence ID" value="XM_003491237.3"/>
</dbReference>
<protein>
    <submittedName>
        <fullName evidence="12">Trypsin-2</fullName>
    </submittedName>
</protein>
<keyword evidence="3 9" id="KW-0732">Signal</keyword>
<comment type="similarity">
    <text evidence="1">Belongs to the peptidase S1 family.</text>
</comment>
<feature type="chain" id="PRO_5028431486" evidence="9">
    <location>
        <begin position="17"/>
        <end position="251"/>
    </location>
</feature>
<evidence type="ECO:0000256" key="5">
    <source>
        <dbReference type="ARBA" id="ARBA00022825"/>
    </source>
</evidence>
<dbReference type="FunFam" id="2.40.10.10:FF:000077">
    <property type="entry name" value="Predicted protein"/>
    <property type="match status" value="1"/>
</dbReference>
<dbReference type="GO" id="GO:0006508">
    <property type="term" value="P:proteolysis"/>
    <property type="evidence" value="ECO:0007669"/>
    <property type="project" value="UniProtKB-KW"/>
</dbReference>
<evidence type="ECO:0000259" key="10">
    <source>
        <dbReference type="PROSITE" id="PS50240"/>
    </source>
</evidence>
<evidence type="ECO:0000256" key="3">
    <source>
        <dbReference type="ARBA" id="ARBA00022729"/>
    </source>
</evidence>
<evidence type="ECO:0000313" key="11">
    <source>
        <dbReference type="Proteomes" id="UP000515180"/>
    </source>
</evidence>
<evidence type="ECO:0000256" key="2">
    <source>
        <dbReference type="ARBA" id="ARBA00022670"/>
    </source>
</evidence>
<dbReference type="SMART" id="SM00020">
    <property type="entry name" value="Tryp_SPc"/>
    <property type="match status" value="1"/>
</dbReference>
<accession>A0A6P3E0Y0</accession>
<dbReference type="PROSITE" id="PS50240">
    <property type="entry name" value="TRYPSIN_DOM"/>
    <property type="match status" value="1"/>
</dbReference>
<keyword evidence="7" id="KW-1015">Disulfide bond</keyword>
<dbReference type="AlphaFoldDB" id="A0A6P3E0Y0"/>
<name>A0A6P3E0Y0_BOMIM</name>
<dbReference type="PANTHER" id="PTHR24252:SF7">
    <property type="entry name" value="HYALIN"/>
    <property type="match status" value="1"/>
</dbReference>
<evidence type="ECO:0000256" key="8">
    <source>
        <dbReference type="RuleBase" id="RU363034"/>
    </source>
</evidence>
<evidence type="ECO:0000256" key="9">
    <source>
        <dbReference type="SAM" id="SignalP"/>
    </source>
</evidence>
<dbReference type="Proteomes" id="UP000515180">
    <property type="component" value="Unplaced"/>
</dbReference>
<feature type="domain" description="Peptidase S1" evidence="10">
    <location>
        <begin position="30"/>
        <end position="250"/>
    </location>
</feature>
<evidence type="ECO:0000256" key="1">
    <source>
        <dbReference type="ARBA" id="ARBA00007664"/>
    </source>
</evidence>
<proteinExistence type="inferred from homology"/>
<dbReference type="InterPro" id="IPR009003">
    <property type="entry name" value="Peptidase_S1_PA"/>
</dbReference>
<keyword evidence="11" id="KW-1185">Reference proteome</keyword>
<dbReference type="InterPro" id="IPR033116">
    <property type="entry name" value="TRYPSIN_SER"/>
</dbReference>
<dbReference type="Gene3D" id="2.40.10.10">
    <property type="entry name" value="Trypsin-like serine proteases"/>
    <property type="match status" value="1"/>
</dbReference>
<evidence type="ECO:0000256" key="4">
    <source>
        <dbReference type="ARBA" id="ARBA00022801"/>
    </source>
</evidence>
<evidence type="ECO:0000256" key="6">
    <source>
        <dbReference type="ARBA" id="ARBA00023145"/>
    </source>
</evidence>
<dbReference type="InterPro" id="IPR043504">
    <property type="entry name" value="Peptidase_S1_PA_chymotrypsin"/>
</dbReference>
<dbReference type="PRINTS" id="PR00722">
    <property type="entry name" value="CHYMOTRYPSIN"/>
</dbReference>
<feature type="signal peptide" evidence="9">
    <location>
        <begin position="1"/>
        <end position="16"/>
    </location>
</feature>
<keyword evidence="5 8" id="KW-0720">Serine protease</keyword>
<evidence type="ECO:0000256" key="7">
    <source>
        <dbReference type="ARBA" id="ARBA00023157"/>
    </source>
</evidence>
<dbReference type="PROSITE" id="PS00134">
    <property type="entry name" value="TRYPSIN_HIS"/>
    <property type="match status" value="1"/>
</dbReference>
<dbReference type="InterPro" id="IPR001314">
    <property type="entry name" value="Peptidase_S1A"/>
</dbReference>
<dbReference type="CDD" id="cd00190">
    <property type="entry name" value="Tryp_SPc"/>
    <property type="match status" value="1"/>
</dbReference>
<keyword evidence="6" id="KW-0865">Zymogen</keyword>
<dbReference type="PROSITE" id="PS00135">
    <property type="entry name" value="TRYPSIN_SER"/>
    <property type="match status" value="1"/>
</dbReference>
<dbReference type="GO" id="GO:0004252">
    <property type="term" value="F:serine-type endopeptidase activity"/>
    <property type="evidence" value="ECO:0007669"/>
    <property type="project" value="InterPro"/>
</dbReference>
<keyword evidence="2 8" id="KW-0645">Protease</keyword>
<dbReference type="Pfam" id="PF00089">
    <property type="entry name" value="Trypsin"/>
    <property type="match status" value="1"/>
</dbReference>
<organism evidence="11 12">
    <name type="scientific">Bombus impatiens</name>
    <name type="common">Bumblebee</name>
    <dbReference type="NCBI Taxonomy" id="132113"/>
    <lineage>
        <taxon>Eukaryota</taxon>
        <taxon>Metazoa</taxon>
        <taxon>Ecdysozoa</taxon>
        <taxon>Arthropoda</taxon>
        <taxon>Hexapoda</taxon>
        <taxon>Insecta</taxon>
        <taxon>Pterygota</taxon>
        <taxon>Neoptera</taxon>
        <taxon>Endopterygota</taxon>
        <taxon>Hymenoptera</taxon>
        <taxon>Apocrita</taxon>
        <taxon>Aculeata</taxon>
        <taxon>Apoidea</taxon>
        <taxon>Anthophila</taxon>
        <taxon>Apidae</taxon>
        <taxon>Bombus</taxon>
        <taxon>Pyrobombus</taxon>
    </lineage>
</organism>
<dbReference type="InterPro" id="IPR001254">
    <property type="entry name" value="Trypsin_dom"/>
</dbReference>
<dbReference type="PANTHER" id="PTHR24252">
    <property type="entry name" value="ACROSIN-RELATED"/>
    <property type="match status" value="1"/>
</dbReference>
<dbReference type="OrthoDB" id="10059102at2759"/>
<dbReference type="GeneID" id="100747774"/>